<dbReference type="SUPFAM" id="SSF88713">
    <property type="entry name" value="Glycoside hydrolase/deacetylase"/>
    <property type="match status" value="1"/>
</dbReference>
<gene>
    <name evidence="2" type="ORF">B5M42_00345</name>
</gene>
<dbReference type="InterPro" id="IPR002509">
    <property type="entry name" value="NODB_dom"/>
</dbReference>
<dbReference type="CDD" id="cd10950">
    <property type="entry name" value="CE4_BsYlxY_like"/>
    <property type="match status" value="1"/>
</dbReference>
<evidence type="ECO:0000313" key="2">
    <source>
        <dbReference type="EMBL" id="TFE91724.1"/>
    </source>
</evidence>
<accession>A0A4Y8Q9Z5</accession>
<keyword evidence="3" id="KW-1185">Reference proteome</keyword>
<sequence length="347" mass="38146">MRIRKLALLGGSLAAMLIVLQTTPGIRTYIEAVQTGRASYTAAVWPDDDEAAMPVFASGEAVALTKADSVLLETIREEAAKRRIAPIDAKLDPVWKAIPGYNGLEVDVDETFRLAQQRLLPGAISYVMKETEPKVQLKDLGAVPVYRGNPHKPMASLMINVAWGNEYLPSILETLRKEGVHATFFLDGMWLNKNAEAAKQILSAGHELSNHAYSHKDMRTISRSKTIEEITKTETLLKKLGVANTLFAPPSGYFNEMTVQVASDMKLQTVLWTLDTVDWKKPQPSWIIDRIAKNVEPGSLILMHPTESSSRALPSMIQAIKSKGLQLGTVSELLSSNRVTEPTKAGS</sequence>
<dbReference type="Gene3D" id="3.20.20.370">
    <property type="entry name" value="Glycoside hydrolase/deacetylase"/>
    <property type="match status" value="1"/>
</dbReference>
<protein>
    <recommendedName>
        <fullName evidence="1">NodB homology domain-containing protein</fullName>
    </recommendedName>
</protein>
<dbReference type="EMBL" id="MYFO01000001">
    <property type="protein sequence ID" value="TFE91724.1"/>
    <property type="molecule type" value="Genomic_DNA"/>
</dbReference>
<dbReference type="PANTHER" id="PTHR10587">
    <property type="entry name" value="GLYCOSYL TRANSFERASE-RELATED"/>
    <property type="match status" value="1"/>
</dbReference>
<dbReference type="GO" id="GO:0016810">
    <property type="term" value="F:hydrolase activity, acting on carbon-nitrogen (but not peptide) bonds"/>
    <property type="evidence" value="ECO:0007669"/>
    <property type="project" value="InterPro"/>
</dbReference>
<dbReference type="OrthoDB" id="9812065at2"/>
<proteinExistence type="predicted"/>
<evidence type="ECO:0000313" key="3">
    <source>
        <dbReference type="Proteomes" id="UP000298246"/>
    </source>
</evidence>
<comment type="caution">
    <text evidence="2">The sequence shown here is derived from an EMBL/GenBank/DDBJ whole genome shotgun (WGS) entry which is preliminary data.</text>
</comment>
<dbReference type="InterPro" id="IPR050248">
    <property type="entry name" value="Polysacc_deacetylase_ArnD"/>
</dbReference>
<feature type="domain" description="NodB homology" evidence="1">
    <location>
        <begin position="153"/>
        <end position="328"/>
    </location>
</feature>
<dbReference type="RefSeq" id="WP_134748516.1">
    <property type="nucleotide sequence ID" value="NZ_MYFO02000001.1"/>
</dbReference>
<organism evidence="2 3">
    <name type="scientific">Paenibacillus athensensis</name>
    <dbReference type="NCBI Taxonomy" id="1967502"/>
    <lineage>
        <taxon>Bacteria</taxon>
        <taxon>Bacillati</taxon>
        <taxon>Bacillota</taxon>
        <taxon>Bacilli</taxon>
        <taxon>Bacillales</taxon>
        <taxon>Paenibacillaceae</taxon>
        <taxon>Paenibacillus</taxon>
    </lineage>
</organism>
<dbReference type="Pfam" id="PF01522">
    <property type="entry name" value="Polysacc_deac_1"/>
    <property type="match status" value="1"/>
</dbReference>
<dbReference type="PANTHER" id="PTHR10587:SF80">
    <property type="entry name" value="CHITOOLIGOSACCHARIDE DEACETYLASE"/>
    <property type="match status" value="1"/>
</dbReference>
<evidence type="ECO:0000259" key="1">
    <source>
        <dbReference type="PROSITE" id="PS51677"/>
    </source>
</evidence>
<dbReference type="GO" id="GO:0005975">
    <property type="term" value="P:carbohydrate metabolic process"/>
    <property type="evidence" value="ECO:0007669"/>
    <property type="project" value="InterPro"/>
</dbReference>
<name>A0A4Y8Q9Z5_9BACL</name>
<reference evidence="2 3" key="1">
    <citation type="submission" date="2017-03" db="EMBL/GenBank/DDBJ databases">
        <title>Isolation of Levoglucosan Utilizing Bacteria.</title>
        <authorList>
            <person name="Arya A.S."/>
        </authorList>
    </citation>
    <scope>NUCLEOTIDE SEQUENCE [LARGE SCALE GENOMIC DNA]</scope>
    <source>
        <strain evidence="2 3">MEC069</strain>
    </source>
</reference>
<dbReference type="AlphaFoldDB" id="A0A4Y8Q9Z5"/>
<dbReference type="GO" id="GO:0016020">
    <property type="term" value="C:membrane"/>
    <property type="evidence" value="ECO:0007669"/>
    <property type="project" value="TreeGrafter"/>
</dbReference>
<dbReference type="Proteomes" id="UP000298246">
    <property type="component" value="Unassembled WGS sequence"/>
</dbReference>
<dbReference type="PROSITE" id="PS51677">
    <property type="entry name" value="NODB"/>
    <property type="match status" value="1"/>
</dbReference>
<dbReference type="InterPro" id="IPR011330">
    <property type="entry name" value="Glyco_hydro/deAcase_b/a-brl"/>
</dbReference>